<dbReference type="Gene3D" id="3.40.50.300">
    <property type="entry name" value="P-loop containing nucleotide triphosphate hydrolases"/>
    <property type="match status" value="1"/>
</dbReference>
<feature type="domain" description="AAA" evidence="1">
    <location>
        <begin position="3"/>
        <end position="36"/>
    </location>
</feature>
<dbReference type="InterPro" id="IPR025669">
    <property type="entry name" value="AAA_dom"/>
</dbReference>
<geneLocation type="plasmid" evidence="3">
    <name>pscpbr12-2</name>
</geneLocation>
<reference evidence="2 3" key="1">
    <citation type="submission" date="2019-11" db="EMBL/GenBank/DDBJ databases">
        <title>Whole genome sequencing and comparative genomics analyses of five strains of Spiroplasma citri.</title>
        <authorList>
            <person name="Yokomi R."/>
            <person name="Chen J."/>
            <person name="Rattner R."/>
            <person name="Vidalakis G."/>
        </authorList>
    </citation>
    <scope>NUCLEOTIDE SEQUENCE [LARGE SCALE GENOMIC DNA]</scope>
    <source>
        <strain evidence="2 3">BR12</strain>
        <plasmid evidence="3">pscpbr12-2</plasmid>
    </source>
</reference>
<evidence type="ECO:0000259" key="1">
    <source>
        <dbReference type="Pfam" id="PF13614"/>
    </source>
</evidence>
<evidence type="ECO:0000313" key="2">
    <source>
        <dbReference type="EMBL" id="QIA69949.1"/>
    </source>
</evidence>
<dbReference type="SUPFAM" id="SSF52540">
    <property type="entry name" value="P-loop containing nucleoside triphosphate hydrolases"/>
    <property type="match status" value="1"/>
</dbReference>
<dbReference type="InterPro" id="IPR027417">
    <property type="entry name" value="P-loop_NTPase"/>
</dbReference>
<evidence type="ECO:0000313" key="3">
    <source>
        <dbReference type="Proteomes" id="UP000464735"/>
    </source>
</evidence>
<dbReference type="AlphaFoldDB" id="A0AAJ4ELC3"/>
<dbReference type="EMBL" id="CP046370">
    <property type="protein sequence ID" value="QIA69949.1"/>
    <property type="molecule type" value="Genomic_DNA"/>
</dbReference>
<protein>
    <submittedName>
        <fullName evidence="2">AAA family ATPase</fullName>
    </submittedName>
</protein>
<dbReference type="Pfam" id="PF13614">
    <property type="entry name" value="AAA_31"/>
    <property type="match status" value="1"/>
</dbReference>
<sequence length="37" mass="4086">MVFVTKKGGVGKTTLCKNVAYKFALDNKKVLVIDLDQ</sequence>
<name>A0AAJ4ELC3_SPICI</name>
<organism evidence="2 3">
    <name type="scientific">Spiroplasma citri</name>
    <dbReference type="NCBI Taxonomy" id="2133"/>
    <lineage>
        <taxon>Bacteria</taxon>
        <taxon>Bacillati</taxon>
        <taxon>Mycoplasmatota</taxon>
        <taxon>Mollicutes</taxon>
        <taxon>Entomoplasmatales</taxon>
        <taxon>Spiroplasmataceae</taxon>
        <taxon>Spiroplasma</taxon>
    </lineage>
</organism>
<keyword evidence="2" id="KW-0614">Plasmid</keyword>
<dbReference type="CDD" id="cd02042">
    <property type="entry name" value="ParAB_family"/>
    <property type="match status" value="1"/>
</dbReference>
<accession>A0AAJ4ELC3</accession>
<proteinExistence type="predicted"/>
<gene>
    <name evidence="2" type="ORF">GL298_10950</name>
</gene>
<dbReference type="Proteomes" id="UP000464735">
    <property type="component" value="Plasmid pScpBR12-2"/>
</dbReference>